<keyword evidence="1" id="KW-0472">Membrane</keyword>
<name>I3XFI7_SINF2</name>
<proteinExistence type="predicted"/>
<reference evidence="2 3" key="1">
    <citation type="journal article" date="2012" name="J. Bacteriol.">
        <title>Complete genome sequence of the broad-host-range strain Sinorhizobium fredii USDA257.</title>
        <authorList>
            <person name="Schuldes J."/>
            <person name="Rodriguez Orbegoso M."/>
            <person name="Schmeisser C."/>
            <person name="Krishnan H.B."/>
            <person name="Daniel R."/>
            <person name="Streit W.R."/>
        </authorList>
    </citation>
    <scope>NUCLEOTIDE SEQUENCE [LARGE SCALE GENOMIC DNA]</scope>
    <source>
        <strain evidence="2 3">USDA 257</strain>
    </source>
</reference>
<protein>
    <recommendedName>
        <fullName evidence="4">Transmembrane protein</fullName>
    </recommendedName>
</protein>
<dbReference type="HOGENOM" id="CLU_1873781_0_0_5"/>
<evidence type="ECO:0008006" key="4">
    <source>
        <dbReference type="Google" id="ProtNLM"/>
    </source>
</evidence>
<dbReference type="Proteomes" id="UP000006180">
    <property type="component" value="Chromosome"/>
</dbReference>
<dbReference type="eggNOG" id="ENOG5030R78">
    <property type="taxonomic scope" value="Bacteria"/>
</dbReference>
<feature type="transmembrane region" description="Helical" evidence="1">
    <location>
        <begin position="42"/>
        <end position="66"/>
    </location>
</feature>
<evidence type="ECO:0000256" key="1">
    <source>
        <dbReference type="SAM" id="Phobius"/>
    </source>
</evidence>
<sequence length="135" mass="13821">MLDFSNRSLLNKTFLADGIFSLIAGTVLIVDAQPLAALVGPAVAPEVVGVLGIGLLLWGAFHLAWARKGGPNALAVRISIAGDILWQIASLVIIALAYASLSAMGIGLIVVAMVGVADFLFLKLKGAAQVGTRAA</sequence>
<keyword evidence="1" id="KW-1133">Transmembrane helix</keyword>
<feature type="transmembrane region" description="Helical" evidence="1">
    <location>
        <begin position="12"/>
        <end position="30"/>
    </location>
</feature>
<evidence type="ECO:0000313" key="3">
    <source>
        <dbReference type="Proteomes" id="UP000006180"/>
    </source>
</evidence>
<feature type="transmembrane region" description="Helical" evidence="1">
    <location>
        <begin position="78"/>
        <end position="98"/>
    </location>
</feature>
<evidence type="ECO:0000313" key="2">
    <source>
        <dbReference type="EMBL" id="AFL54643.1"/>
    </source>
</evidence>
<dbReference type="EMBL" id="CP003563">
    <property type="protein sequence ID" value="AFL54643.1"/>
    <property type="molecule type" value="Genomic_DNA"/>
</dbReference>
<dbReference type="KEGG" id="sfd:USDA257_c61450"/>
<organism evidence="2 3">
    <name type="scientific">Sinorhizobium fredii (strain USDA 257)</name>
    <dbReference type="NCBI Taxonomy" id="1185652"/>
    <lineage>
        <taxon>Bacteria</taxon>
        <taxon>Pseudomonadati</taxon>
        <taxon>Pseudomonadota</taxon>
        <taxon>Alphaproteobacteria</taxon>
        <taxon>Hyphomicrobiales</taxon>
        <taxon>Rhizobiaceae</taxon>
        <taxon>Sinorhizobium/Ensifer group</taxon>
        <taxon>Sinorhizobium</taxon>
    </lineage>
</organism>
<dbReference type="AlphaFoldDB" id="I3XFI7"/>
<dbReference type="PATRIC" id="fig|1185652.3.peg.6379"/>
<dbReference type="RefSeq" id="WP_014766744.1">
    <property type="nucleotide sequence ID" value="NC_018000.1"/>
</dbReference>
<feature type="transmembrane region" description="Helical" evidence="1">
    <location>
        <begin position="104"/>
        <end position="122"/>
    </location>
</feature>
<keyword evidence="1" id="KW-0812">Transmembrane</keyword>
<accession>I3XFI7</accession>
<gene>
    <name evidence="2" type="ORF">USDA257_c61450</name>
</gene>